<dbReference type="Proteomes" id="UP000247417">
    <property type="component" value="Unassembled WGS sequence"/>
</dbReference>
<organism evidence="1 2">
    <name type="scientific">Komagataeibacter oboediens</name>
    <dbReference type="NCBI Taxonomy" id="65958"/>
    <lineage>
        <taxon>Bacteria</taxon>
        <taxon>Pseudomonadati</taxon>
        <taxon>Pseudomonadota</taxon>
        <taxon>Alphaproteobacteria</taxon>
        <taxon>Acetobacterales</taxon>
        <taxon>Acetobacteraceae</taxon>
        <taxon>Komagataeibacter</taxon>
    </lineage>
</organism>
<comment type="caution">
    <text evidence="1">The sequence shown here is derived from an EMBL/GenBank/DDBJ whole genome shotgun (WGS) entry which is preliminary data.</text>
</comment>
<evidence type="ECO:0000313" key="2">
    <source>
        <dbReference type="Proteomes" id="UP000247417"/>
    </source>
</evidence>
<proteinExistence type="predicted"/>
<dbReference type="EMBL" id="NKTX01000114">
    <property type="protein sequence ID" value="PYD78209.1"/>
    <property type="molecule type" value="Genomic_DNA"/>
</dbReference>
<evidence type="ECO:0000313" key="1">
    <source>
        <dbReference type="EMBL" id="PYD78209.1"/>
    </source>
</evidence>
<reference evidence="1 2" key="1">
    <citation type="submission" date="2017-07" db="EMBL/GenBank/DDBJ databases">
        <title>A draft genome sequence of Komagataeibacter oboediens LMG 18849.</title>
        <authorList>
            <person name="Skraban J."/>
            <person name="Cleenwerck I."/>
            <person name="Vandamme P."/>
            <person name="Trcek J."/>
        </authorList>
    </citation>
    <scope>NUCLEOTIDE SEQUENCE [LARGE SCALE GENOMIC DNA]</scope>
    <source>
        <strain evidence="1 2">LMG 18849</strain>
    </source>
</reference>
<name>A0A318QSU1_9PROT</name>
<protein>
    <submittedName>
        <fullName evidence="1">Uncharacterized protein</fullName>
    </submittedName>
</protein>
<gene>
    <name evidence="1" type="ORF">CFR80_16830</name>
</gene>
<dbReference type="AlphaFoldDB" id="A0A318QSU1"/>
<accession>A0A318QSU1</accession>
<sequence length="72" mass="8446">MPETRTWTRVSGVDQNGTYFVGIFNVRSEREARDWLWLENWKWIRVRLTGLRYEALGPGDRTCPFPARGMAA</sequence>
<dbReference type="STRING" id="940286.GCA_000227565_01423"/>
<dbReference type="OrthoDB" id="9767116at2"/>